<name>A0A9W9LIF4_9EURO</name>
<accession>A0A9W9LIF4</accession>
<keyword evidence="2" id="KW-1185">Reference proteome</keyword>
<dbReference type="AlphaFoldDB" id="A0A9W9LIF4"/>
<protein>
    <submittedName>
        <fullName evidence="1">Uncharacterized protein</fullName>
    </submittedName>
</protein>
<sequence length="63" mass="6822">MGVGYVLRCAPSTPSTPDENPRVIGESGLCEMKRARSLTEVAQRSWAGLGRFQSTEYGVLCAM</sequence>
<reference evidence="1" key="1">
    <citation type="submission" date="2022-11" db="EMBL/GenBank/DDBJ databases">
        <authorList>
            <person name="Petersen C."/>
        </authorList>
    </citation>
    <scope>NUCLEOTIDE SEQUENCE</scope>
    <source>
        <strain evidence="1">IBT 21917</strain>
    </source>
</reference>
<dbReference type="EMBL" id="JAPQKO010000006">
    <property type="protein sequence ID" value="KAJ5156805.1"/>
    <property type="molecule type" value="Genomic_DNA"/>
</dbReference>
<comment type="caution">
    <text evidence="1">The sequence shown here is derived from an EMBL/GenBank/DDBJ whole genome shotgun (WGS) entry which is preliminary data.</text>
</comment>
<organism evidence="1 2">
    <name type="scientific">Penicillium capsulatum</name>
    <dbReference type="NCBI Taxonomy" id="69766"/>
    <lineage>
        <taxon>Eukaryota</taxon>
        <taxon>Fungi</taxon>
        <taxon>Dikarya</taxon>
        <taxon>Ascomycota</taxon>
        <taxon>Pezizomycotina</taxon>
        <taxon>Eurotiomycetes</taxon>
        <taxon>Eurotiomycetidae</taxon>
        <taxon>Eurotiales</taxon>
        <taxon>Aspergillaceae</taxon>
        <taxon>Penicillium</taxon>
    </lineage>
</organism>
<proteinExistence type="predicted"/>
<evidence type="ECO:0000313" key="1">
    <source>
        <dbReference type="EMBL" id="KAJ5156805.1"/>
    </source>
</evidence>
<gene>
    <name evidence="1" type="ORF">N7492_009608</name>
</gene>
<reference evidence="1" key="2">
    <citation type="journal article" date="2023" name="IMA Fungus">
        <title>Comparative genomic study of the Penicillium genus elucidates a diverse pangenome and 15 lateral gene transfer events.</title>
        <authorList>
            <person name="Petersen C."/>
            <person name="Sorensen T."/>
            <person name="Nielsen M.R."/>
            <person name="Sondergaard T.E."/>
            <person name="Sorensen J.L."/>
            <person name="Fitzpatrick D.A."/>
            <person name="Frisvad J.C."/>
            <person name="Nielsen K.L."/>
        </authorList>
    </citation>
    <scope>NUCLEOTIDE SEQUENCE</scope>
    <source>
        <strain evidence="1">IBT 21917</strain>
    </source>
</reference>
<evidence type="ECO:0000313" key="2">
    <source>
        <dbReference type="Proteomes" id="UP001146351"/>
    </source>
</evidence>
<dbReference type="Proteomes" id="UP001146351">
    <property type="component" value="Unassembled WGS sequence"/>
</dbReference>